<reference evidence="1 2" key="1">
    <citation type="submission" date="2013-08" db="EMBL/GenBank/DDBJ databases">
        <title>Analysis of SETP3-like phages.</title>
        <authorList>
            <person name="De Lappe N."/>
            <person name="Cormican M."/>
        </authorList>
    </citation>
    <scope>NUCLEOTIDE SEQUENCE [LARGE SCALE GENOMIC DNA]</scope>
</reference>
<evidence type="ECO:0000313" key="2">
    <source>
        <dbReference type="Proteomes" id="UP000017183"/>
    </source>
</evidence>
<accession>U5N0D6</accession>
<sequence length="97" mass="11336">MNKVLLDYAQRIAVLLDAGLVATANDLYTNMLKEFPLVKWEQLAFGDKVREFRTSCKVFLSITEDGENVYRLVFKGRHMGFFYSKESLDKKINELMY</sequence>
<organism evidence="1 2">
    <name type="scientific">Salmonella phage SETP13</name>
    <dbReference type="NCBI Taxonomy" id="424949"/>
    <lineage>
        <taxon>Viruses</taxon>
        <taxon>Duplodnaviria</taxon>
        <taxon>Heunggongvirae</taxon>
        <taxon>Uroviricota</taxon>
        <taxon>Caudoviricetes</taxon>
        <taxon>Sarkviridae</taxon>
        <taxon>Guernseyvirinae</taxon>
        <taxon>Jerseyvirus</taxon>
        <taxon>Jerseyvirus SETP13</taxon>
    </lineage>
</organism>
<name>U5N0D6_9CAUD</name>
<dbReference type="GeneID" id="17494460"/>
<dbReference type="RefSeq" id="YP_008767035.1">
    <property type="nucleotide sequence ID" value="NC_022752.1"/>
</dbReference>
<evidence type="ECO:0000313" key="1">
    <source>
        <dbReference type="EMBL" id="AGX84640.1"/>
    </source>
</evidence>
<protein>
    <submittedName>
        <fullName evidence="1">Uncharacterized protein</fullName>
    </submittedName>
</protein>
<dbReference type="KEGG" id="vg:17494460"/>
<proteinExistence type="predicted"/>
<keyword evidence="2" id="KW-1185">Reference proteome</keyword>
<dbReference type="EMBL" id="KF562864">
    <property type="protein sequence ID" value="AGX84640.1"/>
    <property type="molecule type" value="Genomic_DNA"/>
</dbReference>
<dbReference type="Proteomes" id="UP000017183">
    <property type="component" value="Segment"/>
</dbReference>